<gene>
    <name evidence="10" type="ORF">ACFPTP_10265</name>
</gene>
<dbReference type="Gene3D" id="3.40.1710.10">
    <property type="entry name" value="abc type-2 transporter like domain"/>
    <property type="match status" value="1"/>
</dbReference>
<evidence type="ECO:0000256" key="3">
    <source>
        <dbReference type="ARBA" id="ARBA00022448"/>
    </source>
</evidence>
<evidence type="ECO:0000313" key="10">
    <source>
        <dbReference type="EMBL" id="MFC5603601.1"/>
    </source>
</evidence>
<keyword evidence="11" id="KW-1185">Reference proteome</keyword>
<keyword evidence="5 8" id="KW-0812">Transmembrane</keyword>
<evidence type="ECO:0000256" key="1">
    <source>
        <dbReference type="ARBA" id="ARBA00004651"/>
    </source>
</evidence>
<sequence>MKRVITICLFEMKRTFKKKSAYVMMFAMPLLFTFIFGALFGSGSAASWRLALVDEDGTSVSQQVVKRLMMDEMVTFELVDEEQAQEMFTGQKVQGVVTIGKGIAEKLANKEQAVQLQFLPGTTVAPLLERQVNQAIQGIDIYLAAAREGSSYLTEDWEMIFNNLTANEGRIHVWTEQGLISQQTGMTGISYSSAGFAIMFVMMMMLSMTGVLIEARQTGIWSRLFVSPATRFEVMAGYFLSFFLVGWVQFFLLIVLSSVLFGVEWGNPIGLMALVTSLLLCVVGLGIAIAGFVKTAEQQNAIGTLVIISTCMLGGVYWPINMVPDIMQKISNFVPQKWAMEGFTTLITEGGAVGDIMMSYFVLLGFAAVFLSIGLSRMKYV</sequence>
<keyword evidence="7 8" id="KW-0472">Membrane</keyword>
<feature type="transmembrane region" description="Helical" evidence="8">
    <location>
        <begin position="191"/>
        <end position="213"/>
    </location>
</feature>
<accession>A0ABW0TZ19</accession>
<evidence type="ECO:0000259" key="9">
    <source>
        <dbReference type="PROSITE" id="PS51012"/>
    </source>
</evidence>
<proteinExistence type="inferred from homology"/>
<name>A0ABW0TZ19_9BACL</name>
<dbReference type="Proteomes" id="UP001596071">
    <property type="component" value="Unassembled WGS sequence"/>
</dbReference>
<feature type="transmembrane region" description="Helical" evidence="8">
    <location>
        <begin position="356"/>
        <end position="375"/>
    </location>
</feature>
<dbReference type="PANTHER" id="PTHR30294:SF45">
    <property type="entry name" value="LINEARMYCIN RESISTANCE PERMEASE PROTEIN LNRN"/>
    <property type="match status" value="1"/>
</dbReference>
<evidence type="ECO:0000256" key="7">
    <source>
        <dbReference type="ARBA" id="ARBA00023136"/>
    </source>
</evidence>
<dbReference type="PROSITE" id="PS51012">
    <property type="entry name" value="ABC_TM2"/>
    <property type="match status" value="1"/>
</dbReference>
<dbReference type="RefSeq" id="WP_381444368.1">
    <property type="nucleotide sequence ID" value="NZ_JBHSNP010000023.1"/>
</dbReference>
<protein>
    <submittedName>
        <fullName evidence="10">ABC transporter permease</fullName>
    </submittedName>
</protein>
<feature type="transmembrane region" description="Helical" evidence="8">
    <location>
        <begin position="300"/>
        <end position="320"/>
    </location>
</feature>
<dbReference type="InterPro" id="IPR051449">
    <property type="entry name" value="ABC-2_transporter_component"/>
</dbReference>
<dbReference type="InterPro" id="IPR047817">
    <property type="entry name" value="ABC2_TM_bact-type"/>
</dbReference>
<dbReference type="Pfam" id="PF12698">
    <property type="entry name" value="ABC2_membrane_3"/>
    <property type="match status" value="1"/>
</dbReference>
<dbReference type="EMBL" id="JBHSNP010000023">
    <property type="protein sequence ID" value="MFC5603601.1"/>
    <property type="molecule type" value="Genomic_DNA"/>
</dbReference>
<evidence type="ECO:0000256" key="2">
    <source>
        <dbReference type="ARBA" id="ARBA00007783"/>
    </source>
</evidence>
<keyword evidence="3" id="KW-0813">Transport</keyword>
<evidence type="ECO:0000256" key="4">
    <source>
        <dbReference type="ARBA" id="ARBA00022475"/>
    </source>
</evidence>
<organism evidence="10 11">
    <name type="scientific">Sporosarcina koreensis</name>
    <dbReference type="NCBI Taxonomy" id="334735"/>
    <lineage>
        <taxon>Bacteria</taxon>
        <taxon>Bacillati</taxon>
        <taxon>Bacillota</taxon>
        <taxon>Bacilli</taxon>
        <taxon>Bacillales</taxon>
        <taxon>Caryophanaceae</taxon>
        <taxon>Sporosarcina</taxon>
    </lineage>
</organism>
<evidence type="ECO:0000313" key="11">
    <source>
        <dbReference type="Proteomes" id="UP001596071"/>
    </source>
</evidence>
<evidence type="ECO:0000256" key="8">
    <source>
        <dbReference type="SAM" id="Phobius"/>
    </source>
</evidence>
<reference evidence="11" key="1">
    <citation type="journal article" date="2019" name="Int. J. Syst. Evol. Microbiol.">
        <title>The Global Catalogue of Microorganisms (GCM) 10K type strain sequencing project: providing services to taxonomists for standard genome sequencing and annotation.</title>
        <authorList>
            <consortium name="The Broad Institute Genomics Platform"/>
            <consortium name="The Broad Institute Genome Sequencing Center for Infectious Disease"/>
            <person name="Wu L."/>
            <person name="Ma J."/>
        </authorList>
    </citation>
    <scope>NUCLEOTIDE SEQUENCE [LARGE SCALE GENOMIC DNA]</scope>
    <source>
        <strain evidence="11">KACC 11299</strain>
    </source>
</reference>
<comment type="subcellular location">
    <subcellularLocation>
        <location evidence="1">Cell membrane</location>
        <topology evidence="1">Multi-pass membrane protein</topology>
    </subcellularLocation>
</comment>
<evidence type="ECO:0000256" key="6">
    <source>
        <dbReference type="ARBA" id="ARBA00022989"/>
    </source>
</evidence>
<dbReference type="PANTHER" id="PTHR30294">
    <property type="entry name" value="MEMBRANE COMPONENT OF ABC TRANSPORTER YHHJ-RELATED"/>
    <property type="match status" value="1"/>
</dbReference>
<keyword evidence="6 8" id="KW-1133">Transmembrane helix</keyword>
<comment type="caution">
    <text evidence="10">The sequence shown here is derived from an EMBL/GenBank/DDBJ whole genome shotgun (WGS) entry which is preliminary data.</text>
</comment>
<feature type="transmembrane region" description="Helical" evidence="8">
    <location>
        <begin position="234"/>
        <end position="263"/>
    </location>
</feature>
<keyword evidence="4" id="KW-1003">Cell membrane</keyword>
<feature type="transmembrane region" description="Helical" evidence="8">
    <location>
        <begin position="269"/>
        <end position="293"/>
    </location>
</feature>
<feature type="domain" description="ABC transmembrane type-2" evidence="9">
    <location>
        <begin position="157"/>
        <end position="381"/>
    </location>
</feature>
<evidence type="ECO:0000256" key="5">
    <source>
        <dbReference type="ARBA" id="ARBA00022692"/>
    </source>
</evidence>
<dbReference type="InterPro" id="IPR013525">
    <property type="entry name" value="ABC2_TM"/>
</dbReference>
<comment type="similarity">
    <text evidence="2">Belongs to the ABC-2 integral membrane protein family.</text>
</comment>